<gene>
    <name evidence="1" type="ORF">KY290_031043</name>
</gene>
<organism evidence="1 2">
    <name type="scientific">Solanum tuberosum</name>
    <name type="common">Potato</name>
    <dbReference type="NCBI Taxonomy" id="4113"/>
    <lineage>
        <taxon>Eukaryota</taxon>
        <taxon>Viridiplantae</taxon>
        <taxon>Streptophyta</taxon>
        <taxon>Embryophyta</taxon>
        <taxon>Tracheophyta</taxon>
        <taxon>Spermatophyta</taxon>
        <taxon>Magnoliopsida</taxon>
        <taxon>eudicotyledons</taxon>
        <taxon>Gunneridae</taxon>
        <taxon>Pentapetalae</taxon>
        <taxon>asterids</taxon>
        <taxon>lamiids</taxon>
        <taxon>Solanales</taxon>
        <taxon>Solanaceae</taxon>
        <taxon>Solanoideae</taxon>
        <taxon>Solaneae</taxon>
        <taxon>Solanum</taxon>
    </lineage>
</organism>
<evidence type="ECO:0000313" key="2">
    <source>
        <dbReference type="Proteomes" id="UP000826656"/>
    </source>
</evidence>
<sequence>MMYEEDDLNLDEAGATGAIVLPILPPIVKFTITSTMIQLFNLKGMFRGVAGDDANQHLMNFVAICKSQEIPGPVVNAVCGGSFMRKPFAEIMQLIDEVAKNIRAWHTRDAEMEDLGVTFELSVEQRRREEQRDQDMAHMRT</sequence>
<dbReference type="EMBL" id="JAIVGD010000023">
    <property type="protein sequence ID" value="KAH0743050.1"/>
    <property type="molecule type" value="Genomic_DNA"/>
</dbReference>
<protein>
    <submittedName>
        <fullName evidence="1">Uncharacterized protein</fullName>
    </submittedName>
</protein>
<keyword evidence="2" id="KW-1185">Reference proteome</keyword>
<dbReference type="Proteomes" id="UP000826656">
    <property type="component" value="Unassembled WGS sequence"/>
</dbReference>
<proteinExistence type="predicted"/>
<name>A0ABQ7U819_SOLTU</name>
<accession>A0ABQ7U819</accession>
<evidence type="ECO:0000313" key="1">
    <source>
        <dbReference type="EMBL" id="KAH0743050.1"/>
    </source>
</evidence>
<comment type="caution">
    <text evidence="1">The sequence shown here is derived from an EMBL/GenBank/DDBJ whole genome shotgun (WGS) entry which is preliminary data.</text>
</comment>
<reference evidence="1 2" key="1">
    <citation type="journal article" date="2021" name="bioRxiv">
        <title>Chromosome-scale and haplotype-resolved genome assembly of a tetraploid potato cultivar.</title>
        <authorList>
            <person name="Sun H."/>
            <person name="Jiao W.-B."/>
            <person name="Krause K."/>
            <person name="Campoy J.A."/>
            <person name="Goel M."/>
            <person name="Folz-Donahue K."/>
            <person name="Kukat C."/>
            <person name="Huettel B."/>
            <person name="Schneeberger K."/>
        </authorList>
    </citation>
    <scope>NUCLEOTIDE SEQUENCE [LARGE SCALE GENOMIC DNA]</scope>
    <source>
        <strain evidence="1">SolTubOtavaFocal</strain>
        <tissue evidence="1">Leaves</tissue>
    </source>
</reference>